<feature type="transmembrane region" description="Helical" evidence="1">
    <location>
        <begin position="33"/>
        <end position="50"/>
    </location>
</feature>
<comment type="caution">
    <text evidence="2">The sequence shown here is derived from an EMBL/GenBank/DDBJ whole genome shotgun (WGS) entry which is preliminary data.</text>
</comment>
<keyword evidence="2" id="KW-0808">Transferase</keyword>
<dbReference type="GO" id="GO:0032259">
    <property type="term" value="P:methylation"/>
    <property type="evidence" value="ECO:0007669"/>
    <property type="project" value="UniProtKB-KW"/>
</dbReference>
<dbReference type="RefSeq" id="WP_139105484.1">
    <property type="nucleotide sequence ID" value="NZ_VDFR01000027.1"/>
</dbReference>
<dbReference type="AlphaFoldDB" id="A0A5C4MU32"/>
<keyword evidence="1" id="KW-1133">Transmembrane helix</keyword>
<evidence type="ECO:0000313" key="4">
    <source>
        <dbReference type="Proteomes" id="UP000306740"/>
    </source>
</evidence>
<protein>
    <submittedName>
        <fullName evidence="2">Class I SAM-dependent methyltransferase</fullName>
    </submittedName>
</protein>
<keyword evidence="1" id="KW-0812">Transmembrane</keyword>
<dbReference type="SUPFAM" id="SSF53335">
    <property type="entry name" value="S-adenosyl-L-methionine-dependent methyltransferases"/>
    <property type="match status" value="1"/>
</dbReference>
<name>A0A5C4MU32_9ACTN</name>
<proteinExistence type="predicted"/>
<evidence type="ECO:0000313" key="3">
    <source>
        <dbReference type="EMBL" id="TNC49221.1"/>
    </source>
</evidence>
<keyword evidence="2" id="KW-0489">Methyltransferase</keyword>
<dbReference type="PROSITE" id="PS51318">
    <property type="entry name" value="TAT"/>
    <property type="match status" value="1"/>
</dbReference>
<dbReference type="InterPro" id="IPR006311">
    <property type="entry name" value="TAT_signal"/>
</dbReference>
<dbReference type="GO" id="GO:0008168">
    <property type="term" value="F:methyltransferase activity"/>
    <property type="evidence" value="ECO:0007669"/>
    <property type="project" value="UniProtKB-KW"/>
</dbReference>
<sequence length="318" mass="34883">MKNQRRAALLTSAVAAAVSIVAALTTTYALAVAAIGLAWIAGLAWAFLWARTVTADLRRIDRQTRRRRDDAAGRTTAATSATLATHSERLDQLSRDLYGVLVTVQRTPSLTVELDRLYDRTVDHGRPMPELGDWALTPSTLIWMLEQVATTPVRTILECGSGSSTIWFATALERRGGEGHVTALETSAEYAERTRRELERLGLAHRATVVDAPLVPTALSGRADQRWFDLTGLPELPPVDLLFVDGPIGGTGHEARYPAFPLLADRLAPGAVVVLDDTGRPDEARIVKHWSAEEHAGRRLRQIERLDRSVAFRSEPTT</sequence>
<dbReference type="OrthoDB" id="823440at2"/>
<dbReference type="Gene3D" id="3.40.50.150">
    <property type="entry name" value="Vaccinia Virus protein VP39"/>
    <property type="match status" value="1"/>
</dbReference>
<gene>
    <name evidence="3" type="ORF">FHE65_05725</name>
    <name evidence="2" type="ORF">FHE65_06335</name>
</gene>
<organism evidence="2 4">
    <name type="scientific">Mumia zhuanghuii</name>
    <dbReference type="NCBI Taxonomy" id="2585211"/>
    <lineage>
        <taxon>Bacteria</taxon>
        <taxon>Bacillati</taxon>
        <taxon>Actinomycetota</taxon>
        <taxon>Actinomycetes</taxon>
        <taxon>Propionibacteriales</taxon>
        <taxon>Nocardioidaceae</taxon>
        <taxon>Mumia</taxon>
    </lineage>
</organism>
<accession>A0A5C4MU32</accession>
<dbReference type="EMBL" id="VDFR01000027">
    <property type="protein sequence ID" value="TNC49221.1"/>
    <property type="molecule type" value="Genomic_DNA"/>
</dbReference>
<reference evidence="2 4" key="1">
    <citation type="submission" date="2019-05" db="EMBL/GenBank/DDBJ databases">
        <title>Mumia sp. nov., isolated from the intestinal contents of plateau pika (Ochotona curzoniae) in the Qinghai-Tibet plateau of China.</title>
        <authorList>
            <person name="Tian Z."/>
        </authorList>
    </citation>
    <scope>NUCLEOTIDE SEQUENCE [LARGE SCALE GENOMIC DNA]</scope>
    <source>
        <strain evidence="4">527</strain>
        <strain evidence="2">Z527</strain>
    </source>
</reference>
<evidence type="ECO:0000313" key="2">
    <source>
        <dbReference type="EMBL" id="TNC48902.1"/>
    </source>
</evidence>
<dbReference type="InterPro" id="IPR029063">
    <property type="entry name" value="SAM-dependent_MTases_sf"/>
</dbReference>
<dbReference type="Proteomes" id="UP000306740">
    <property type="component" value="Unassembled WGS sequence"/>
</dbReference>
<dbReference type="Pfam" id="PF13578">
    <property type="entry name" value="Methyltransf_24"/>
    <property type="match status" value="1"/>
</dbReference>
<evidence type="ECO:0000256" key="1">
    <source>
        <dbReference type="SAM" id="Phobius"/>
    </source>
</evidence>
<keyword evidence="1" id="KW-0472">Membrane</keyword>
<dbReference type="EMBL" id="VDFR01000031">
    <property type="protein sequence ID" value="TNC48902.1"/>
    <property type="molecule type" value="Genomic_DNA"/>
</dbReference>